<feature type="signal peptide" evidence="3">
    <location>
        <begin position="1"/>
        <end position="21"/>
    </location>
</feature>
<proteinExistence type="predicted"/>
<reference evidence="5" key="1">
    <citation type="submission" date="2023-09" db="UniProtKB">
        <authorList>
            <consortium name="Ensembl"/>
        </authorList>
    </citation>
    <scope>IDENTIFICATION</scope>
</reference>
<dbReference type="InterPro" id="IPR007110">
    <property type="entry name" value="Ig-like_dom"/>
</dbReference>
<dbReference type="InterPro" id="IPR013783">
    <property type="entry name" value="Ig-like_fold"/>
</dbReference>
<evidence type="ECO:0000256" key="1">
    <source>
        <dbReference type="ARBA" id="ARBA00022729"/>
    </source>
</evidence>
<keyword evidence="2" id="KW-0391">Immunity</keyword>
<dbReference type="SMART" id="SM00409">
    <property type="entry name" value="IG"/>
    <property type="match status" value="1"/>
</dbReference>
<dbReference type="Pfam" id="PF07686">
    <property type="entry name" value="V-set"/>
    <property type="match status" value="1"/>
</dbReference>
<name>A0A8C0DPB2_BALMU</name>
<dbReference type="SUPFAM" id="SSF48726">
    <property type="entry name" value="Immunoglobulin"/>
    <property type="match status" value="1"/>
</dbReference>
<dbReference type="GO" id="GO:0005886">
    <property type="term" value="C:plasma membrane"/>
    <property type="evidence" value="ECO:0007669"/>
    <property type="project" value="TreeGrafter"/>
</dbReference>
<dbReference type="InterPro" id="IPR013106">
    <property type="entry name" value="Ig_V-set"/>
</dbReference>
<dbReference type="PANTHER" id="PTHR23268">
    <property type="entry name" value="T-CELL RECEPTOR BETA CHAIN"/>
    <property type="match status" value="1"/>
</dbReference>
<keyword evidence="1 3" id="KW-0732">Signal</keyword>
<dbReference type="InterPro" id="IPR003599">
    <property type="entry name" value="Ig_sub"/>
</dbReference>
<dbReference type="GeneTree" id="ENSGT00940000163545"/>
<dbReference type="GO" id="GO:0002376">
    <property type="term" value="P:immune system process"/>
    <property type="evidence" value="ECO:0007669"/>
    <property type="project" value="UniProtKB-KW"/>
</dbReference>
<evidence type="ECO:0000256" key="3">
    <source>
        <dbReference type="SAM" id="SignalP"/>
    </source>
</evidence>
<dbReference type="SMART" id="SM00406">
    <property type="entry name" value="IGv"/>
    <property type="match status" value="1"/>
</dbReference>
<dbReference type="PANTHER" id="PTHR23268:SF28">
    <property type="entry name" value="T CELL RECEPTOR BETA VARIABLE 19"/>
    <property type="match status" value="1"/>
</dbReference>
<sequence>MGNQVICCVALCLLGAGTVDGGVTQTPKYLFKMEGRDVTLKCEQDFDYDVMYWYRQDPGQGLRLIYYSQTVKDVQKGDIAEGYSASREKKSLFPLTLTSTQKNQTALYLCATNIDTVKQSHLLSAHKCGPSPASPPGGGAFLFLVPWSAPFLPPQPGRHSSCCNSTRCGMAPSQFSDPLS</sequence>
<dbReference type="InterPro" id="IPR050413">
    <property type="entry name" value="TCR_beta_variable"/>
</dbReference>
<feature type="domain" description="Ig-like" evidence="4">
    <location>
        <begin position="34"/>
        <end position="124"/>
    </location>
</feature>
<dbReference type="AlphaFoldDB" id="A0A8C0DPB2"/>
<evidence type="ECO:0000256" key="2">
    <source>
        <dbReference type="ARBA" id="ARBA00022859"/>
    </source>
</evidence>
<evidence type="ECO:0000313" key="5">
    <source>
        <dbReference type="Ensembl" id="ENSBMSP00010024583.1"/>
    </source>
</evidence>
<dbReference type="GO" id="GO:0007166">
    <property type="term" value="P:cell surface receptor signaling pathway"/>
    <property type="evidence" value="ECO:0007669"/>
    <property type="project" value="TreeGrafter"/>
</dbReference>
<accession>A0A8C0DPB2</accession>
<dbReference type="PROSITE" id="PS50835">
    <property type="entry name" value="IG_LIKE"/>
    <property type="match status" value="1"/>
</dbReference>
<dbReference type="InterPro" id="IPR036179">
    <property type="entry name" value="Ig-like_dom_sf"/>
</dbReference>
<evidence type="ECO:0000259" key="4">
    <source>
        <dbReference type="PROSITE" id="PS50835"/>
    </source>
</evidence>
<dbReference type="Gene3D" id="2.60.40.10">
    <property type="entry name" value="Immunoglobulins"/>
    <property type="match status" value="1"/>
</dbReference>
<protein>
    <recommendedName>
        <fullName evidence="4">Ig-like domain-containing protein</fullName>
    </recommendedName>
</protein>
<dbReference type="Ensembl" id="ENSBMST00010027073.1">
    <property type="protein sequence ID" value="ENSBMSP00010024583.1"/>
    <property type="gene ID" value="ENSBMSG00010017899.1"/>
</dbReference>
<feature type="chain" id="PRO_5034000251" description="Ig-like domain-containing protein" evidence="3">
    <location>
        <begin position="22"/>
        <end position="180"/>
    </location>
</feature>
<dbReference type="OMA" id="YLCAYSR"/>
<organism evidence="5">
    <name type="scientific">Balaenoptera musculus</name>
    <name type="common">Blue whale</name>
    <dbReference type="NCBI Taxonomy" id="9771"/>
    <lineage>
        <taxon>Eukaryota</taxon>
        <taxon>Metazoa</taxon>
        <taxon>Chordata</taxon>
        <taxon>Craniata</taxon>
        <taxon>Vertebrata</taxon>
        <taxon>Euteleostomi</taxon>
        <taxon>Mammalia</taxon>
        <taxon>Eutheria</taxon>
        <taxon>Laurasiatheria</taxon>
        <taxon>Artiodactyla</taxon>
        <taxon>Whippomorpha</taxon>
        <taxon>Cetacea</taxon>
        <taxon>Mysticeti</taxon>
        <taxon>Balaenopteridae</taxon>
        <taxon>Balaenoptera</taxon>
    </lineage>
</organism>